<dbReference type="EMBL" id="CP023699">
    <property type="protein sequence ID" value="QEU89858.1"/>
    <property type="molecule type" value="Genomic_DNA"/>
</dbReference>
<dbReference type="PIRSF" id="PIRSF002741">
    <property type="entry name" value="MppA"/>
    <property type="match status" value="1"/>
</dbReference>
<dbReference type="InterPro" id="IPR039424">
    <property type="entry name" value="SBP_5"/>
</dbReference>
<dbReference type="KEGG" id="ska:CP970_01940"/>
<reference evidence="3 4" key="1">
    <citation type="submission" date="2017-09" db="EMBL/GenBank/DDBJ databases">
        <authorList>
            <person name="Lee N."/>
            <person name="Cho B.-K."/>
        </authorList>
    </citation>
    <scope>NUCLEOTIDE SEQUENCE [LARGE SCALE GENOMIC DNA]</scope>
    <source>
        <strain evidence="3 4">ATCC 12853</strain>
    </source>
</reference>
<evidence type="ECO:0000259" key="2">
    <source>
        <dbReference type="Pfam" id="PF00496"/>
    </source>
</evidence>
<keyword evidence="4" id="KW-1185">Reference proteome</keyword>
<dbReference type="Pfam" id="PF00496">
    <property type="entry name" value="SBP_bac_5"/>
    <property type="match status" value="1"/>
</dbReference>
<dbReference type="PROSITE" id="PS51257">
    <property type="entry name" value="PROKAR_LIPOPROTEIN"/>
    <property type="match status" value="1"/>
</dbReference>
<feature type="chain" id="PRO_5023900238" evidence="1">
    <location>
        <begin position="27"/>
        <end position="533"/>
    </location>
</feature>
<dbReference type="GO" id="GO:0015833">
    <property type="term" value="P:peptide transport"/>
    <property type="evidence" value="ECO:0007669"/>
    <property type="project" value="TreeGrafter"/>
</dbReference>
<sequence length="533" mass="55932">MRSARVAASVIGAAALGLTGCTGPYAATAGPASGGTLADGRTFTMALSADPGTLDPALTAMSIAVQVDRFLYDPLVHVAQDGTERAGLAEKWQADATTARFTLRRGVTCADGTPLTTRDVAANIAFMADVKNKSPMTGLLVNPGTTVRADAAAREITVTSKIPDAFLLRNIGMVPIVCGKGLADRGSLARGHHGTGMFTMTEAVPGDHYTLTRRKDYTWGPGPWKADQQGLPDKVRLRVIPNETTAANLLLSGELNAARLSGPDRQRLLGRGQFHADATDALGEIWFNHAPGRPGQDPALRRALVQAVKLTDIGKVLSSGTGKPSRGFVTNEPKVCKDNTVTGRLPPHDVDAAKSLLDRAGWKEDAEGDRRKGGKRLALTFVYPSQLGQPAASAAELLQKAWQAIGAKVTIKGVDTTGITQVIAGNASWDAAVLPLGLALPSQLRPFVSGPTPPNGTNFAHIKNAAYATLVGKASRMPGAKGCPTWGRAESELITQVDVIPFVDSVVPTFGAGARFEVSYSSVTPSSIRMYGD</sequence>
<accession>A0A5J6G7F3</accession>
<name>A0A5J6G7F3_STRKN</name>
<feature type="signal peptide" evidence="1">
    <location>
        <begin position="1"/>
        <end position="26"/>
    </location>
</feature>
<keyword evidence="1" id="KW-0732">Signal</keyword>
<dbReference type="SUPFAM" id="SSF53850">
    <property type="entry name" value="Periplasmic binding protein-like II"/>
    <property type="match status" value="1"/>
</dbReference>
<dbReference type="GO" id="GO:0043190">
    <property type="term" value="C:ATP-binding cassette (ABC) transporter complex"/>
    <property type="evidence" value="ECO:0007669"/>
    <property type="project" value="InterPro"/>
</dbReference>
<evidence type="ECO:0000313" key="3">
    <source>
        <dbReference type="EMBL" id="QEU89858.1"/>
    </source>
</evidence>
<dbReference type="InterPro" id="IPR030678">
    <property type="entry name" value="Peptide/Ni-bd"/>
</dbReference>
<dbReference type="PANTHER" id="PTHR30290">
    <property type="entry name" value="PERIPLASMIC BINDING COMPONENT OF ABC TRANSPORTER"/>
    <property type="match status" value="1"/>
</dbReference>
<dbReference type="CDD" id="cd00995">
    <property type="entry name" value="PBP2_NikA_DppA_OppA_like"/>
    <property type="match status" value="1"/>
</dbReference>
<organism evidence="3 4">
    <name type="scientific">Streptomyces kanamyceticus</name>
    <dbReference type="NCBI Taxonomy" id="1967"/>
    <lineage>
        <taxon>Bacteria</taxon>
        <taxon>Bacillati</taxon>
        <taxon>Actinomycetota</taxon>
        <taxon>Actinomycetes</taxon>
        <taxon>Kitasatosporales</taxon>
        <taxon>Streptomycetaceae</taxon>
        <taxon>Streptomyces</taxon>
    </lineage>
</organism>
<dbReference type="Gene3D" id="3.10.105.10">
    <property type="entry name" value="Dipeptide-binding Protein, Domain 3"/>
    <property type="match status" value="1"/>
</dbReference>
<dbReference type="GO" id="GO:0042597">
    <property type="term" value="C:periplasmic space"/>
    <property type="evidence" value="ECO:0007669"/>
    <property type="project" value="UniProtKB-ARBA"/>
</dbReference>
<dbReference type="GO" id="GO:1904680">
    <property type="term" value="F:peptide transmembrane transporter activity"/>
    <property type="evidence" value="ECO:0007669"/>
    <property type="project" value="TreeGrafter"/>
</dbReference>
<dbReference type="AlphaFoldDB" id="A0A5J6G7F3"/>
<evidence type="ECO:0000313" key="4">
    <source>
        <dbReference type="Proteomes" id="UP000325529"/>
    </source>
</evidence>
<dbReference type="Proteomes" id="UP000325529">
    <property type="component" value="Chromosome"/>
</dbReference>
<proteinExistence type="predicted"/>
<gene>
    <name evidence="3" type="ORF">CP970_01940</name>
</gene>
<protein>
    <submittedName>
        <fullName evidence="3">ABC transporter substrate-binding protein</fullName>
    </submittedName>
</protein>
<evidence type="ECO:0000256" key="1">
    <source>
        <dbReference type="SAM" id="SignalP"/>
    </source>
</evidence>
<dbReference type="InterPro" id="IPR000914">
    <property type="entry name" value="SBP_5_dom"/>
</dbReference>
<dbReference type="OrthoDB" id="9046151at2"/>
<dbReference type="Gene3D" id="3.40.190.10">
    <property type="entry name" value="Periplasmic binding protein-like II"/>
    <property type="match status" value="1"/>
</dbReference>
<dbReference type="RefSeq" id="WP_055552555.1">
    <property type="nucleotide sequence ID" value="NZ_CP023699.1"/>
</dbReference>
<feature type="domain" description="Solute-binding protein family 5" evidence="2">
    <location>
        <begin position="87"/>
        <end position="420"/>
    </location>
</feature>